<dbReference type="InterPro" id="IPR006860">
    <property type="entry name" value="FecR"/>
</dbReference>
<dbReference type="Gene3D" id="2.60.120.1440">
    <property type="match status" value="1"/>
</dbReference>
<keyword evidence="1" id="KW-0812">Transmembrane</keyword>
<evidence type="ECO:0000259" key="3">
    <source>
        <dbReference type="Pfam" id="PF16344"/>
    </source>
</evidence>
<feature type="domain" description="Protein FecR C-terminal" evidence="3">
    <location>
        <begin position="323"/>
        <end position="389"/>
    </location>
</feature>
<protein>
    <submittedName>
        <fullName evidence="4">FecR domain-containing protein</fullName>
    </submittedName>
</protein>
<reference evidence="4 5" key="1">
    <citation type="submission" date="2024-06" db="EMBL/GenBank/DDBJ databases">
        <title>Chitinophaga defluvii sp. nov., isolated from municipal sewage.</title>
        <authorList>
            <person name="Zhang L."/>
        </authorList>
    </citation>
    <scope>NUCLEOTIDE SEQUENCE [LARGE SCALE GENOMIC DNA]</scope>
    <source>
        <strain evidence="4 5">H8</strain>
    </source>
</reference>
<evidence type="ECO:0000259" key="2">
    <source>
        <dbReference type="Pfam" id="PF04773"/>
    </source>
</evidence>
<gene>
    <name evidence="4" type="ORF">ABR189_23390</name>
</gene>
<proteinExistence type="predicted"/>
<dbReference type="InterPro" id="IPR012373">
    <property type="entry name" value="Ferrdict_sens_TM"/>
</dbReference>
<sequence>MTNKPLEYYIDRYIDGTISKEEWQVLRTLLDQPEYARLLDKLIDRQLIEANQEVYDLPAVTERVIRALQPVLNNKQKKPLIVPYRTRFLRRWSWAAAVAVLVLIAGTFFWIHRSANQDVVREQPTTDISPGSNKAILTLSDGSKVTLDSTGNQMIRQGPTVVQQQGGQLTYNAHTGRTALSYNTLTTPRGGQFRITLPDGTRAWLNAASSIRYPTAFNDKDRTVAITGEIYFEVAKDARRPFRVTSDKQTVIEVLGTSFNVNAYTDEPFVNTTLVDGSVLVRTGDKSVQLSPGEAARTVAGEKISIEQHANIAAVTAWKNGLFNFYGADLQTIMKQLSRWYDVDIIYTGSIPQRKFWGEMQRTLHLSEILEVLKESNIHFRIEGKTLIVAP</sequence>
<evidence type="ECO:0000313" key="5">
    <source>
        <dbReference type="Proteomes" id="UP001549749"/>
    </source>
</evidence>
<comment type="caution">
    <text evidence="4">The sequence shown here is derived from an EMBL/GenBank/DDBJ whole genome shotgun (WGS) entry which is preliminary data.</text>
</comment>
<keyword evidence="5" id="KW-1185">Reference proteome</keyword>
<feature type="domain" description="FecR protein" evidence="2">
    <location>
        <begin position="184"/>
        <end position="279"/>
    </location>
</feature>
<dbReference type="Pfam" id="PF16344">
    <property type="entry name" value="FecR_C"/>
    <property type="match status" value="1"/>
</dbReference>
<dbReference type="Gene3D" id="3.55.50.30">
    <property type="match status" value="1"/>
</dbReference>
<evidence type="ECO:0000313" key="4">
    <source>
        <dbReference type="EMBL" id="MET7000355.1"/>
    </source>
</evidence>
<name>A0ABV2TDH2_9BACT</name>
<dbReference type="EMBL" id="JBEXAC010000002">
    <property type="protein sequence ID" value="MET7000355.1"/>
    <property type="molecule type" value="Genomic_DNA"/>
</dbReference>
<dbReference type="PANTHER" id="PTHR30273">
    <property type="entry name" value="PERIPLASMIC SIGNAL SENSOR AND SIGMA FACTOR ACTIVATOR FECR-RELATED"/>
    <property type="match status" value="1"/>
</dbReference>
<organism evidence="4 5">
    <name type="scientific">Chitinophaga defluvii</name>
    <dbReference type="NCBI Taxonomy" id="3163343"/>
    <lineage>
        <taxon>Bacteria</taxon>
        <taxon>Pseudomonadati</taxon>
        <taxon>Bacteroidota</taxon>
        <taxon>Chitinophagia</taxon>
        <taxon>Chitinophagales</taxon>
        <taxon>Chitinophagaceae</taxon>
        <taxon>Chitinophaga</taxon>
    </lineage>
</organism>
<dbReference type="RefSeq" id="WP_354662915.1">
    <property type="nucleotide sequence ID" value="NZ_JBEXAC010000002.1"/>
</dbReference>
<accession>A0ABV2TDH2</accession>
<dbReference type="Pfam" id="PF04773">
    <property type="entry name" value="FecR"/>
    <property type="match status" value="1"/>
</dbReference>
<evidence type="ECO:0000256" key="1">
    <source>
        <dbReference type="SAM" id="Phobius"/>
    </source>
</evidence>
<keyword evidence="1" id="KW-1133">Transmembrane helix</keyword>
<dbReference type="PANTHER" id="PTHR30273:SF2">
    <property type="entry name" value="PROTEIN FECR"/>
    <property type="match status" value="1"/>
</dbReference>
<keyword evidence="1" id="KW-0472">Membrane</keyword>
<dbReference type="InterPro" id="IPR032508">
    <property type="entry name" value="FecR_C"/>
</dbReference>
<feature type="transmembrane region" description="Helical" evidence="1">
    <location>
        <begin position="92"/>
        <end position="111"/>
    </location>
</feature>
<dbReference type="Proteomes" id="UP001549749">
    <property type="component" value="Unassembled WGS sequence"/>
</dbReference>